<feature type="transmembrane region" description="Helical" evidence="1">
    <location>
        <begin position="88"/>
        <end position="106"/>
    </location>
</feature>
<sequence>MESSRGSVQAFVSLDTRQQLPRMARSWQASCQAAAVSVGGLFAVLIIAMVTHRSSPQVMAAGLAIPVLLFGAFTAYEWRIGRRLDIKLTRLHLIGVAAGLIVWLMYPAPGSLPFDPTSAQLCAYVGRPMVHACIVKADAARARSDIAWWSTGALIVVFGLFARRSRTAAWTAPAIAIAGSALAVYFLEVFLRAAAQGGFIS</sequence>
<feature type="transmembrane region" description="Helical" evidence="1">
    <location>
        <begin position="146"/>
        <end position="162"/>
    </location>
</feature>
<keyword evidence="1" id="KW-1133">Transmembrane helix</keyword>
<feature type="transmembrane region" description="Helical" evidence="1">
    <location>
        <begin position="58"/>
        <end position="76"/>
    </location>
</feature>
<keyword evidence="3" id="KW-1185">Reference proteome</keyword>
<gene>
    <name evidence="2" type="ORF">GCM10023196_054180</name>
</gene>
<evidence type="ECO:0000313" key="3">
    <source>
        <dbReference type="Proteomes" id="UP001501442"/>
    </source>
</evidence>
<comment type="caution">
    <text evidence="2">The sequence shown here is derived from an EMBL/GenBank/DDBJ whole genome shotgun (WGS) entry which is preliminary data.</text>
</comment>
<name>A0ABP8UHK2_9ACTN</name>
<evidence type="ECO:0000313" key="2">
    <source>
        <dbReference type="EMBL" id="GAA4630127.1"/>
    </source>
</evidence>
<accession>A0ABP8UHK2</accession>
<proteinExistence type="predicted"/>
<reference evidence="3" key="1">
    <citation type="journal article" date="2019" name="Int. J. Syst. Evol. Microbiol.">
        <title>The Global Catalogue of Microorganisms (GCM) 10K type strain sequencing project: providing services to taxonomists for standard genome sequencing and annotation.</title>
        <authorList>
            <consortium name="The Broad Institute Genomics Platform"/>
            <consortium name="The Broad Institute Genome Sequencing Center for Infectious Disease"/>
            <person name="Wu L."/>
            <person name="Ma J."/>
        </authorList>
    </citation>
    <scope>NUCLEOTIDE SEQUENCE [LARGE SCALE GENOMIC DNA]</scope>
    <source>
        <strain evidence="3">JCM 17939</strain>
    </source>
</reference>
<evidence type="ECO:0000256" key="1">
    <source>
        <dbReference type="SAM" id="Phobius"/>
    </source>
</evidence>
<keyword evidence="1" id="KW-0812">Transmembrane</keyword>
<protein>
    <submittedName>
        <fullName evidence="2">Uncharacterized protein</fullName>
    </submittedName>
</protein>
<feature type="transmembrane region" description="Helical" evidence="1">
    <location>
        <begin position="174"/>
        <end position="195"/>
    </location>
</feature>
<dbReference type="EMBL" id="BAABHK010000008">
    <property type="protein sequence ID" value="GAA4630127.1"/>
    <property type="molecule type" value="Genomic_DNA"/>
</dbReference>
<dbReference type="Proteomes" id="UP001501442">
    <property type="component" value="Unassembled WGS sequence"/>
</dbReference>
<organism evidence="2 3">
    <name type="scientific">Actinoallomurus vinaceus</name>
    <dbReference type="NCBI Taxonomy" id="1080074"/>
    <lineage>
        <taxon>Bacteria</taxon>
        <taxon>Bacillati</taxon>
        <taxon>Actinomycetota</taxon>
        <taxon>Actinomycetes</taxon>
        <taxon>Streptosporangiales</taxon>
        <taxon>Thermomonosporaceae</taxon>
        <taxon>Actinoallomurus</taxon>
    </lineage>
</organism>
<keyword evidence="1" id="KW-0472">Membrane</keyword>
<feature type="transmembrane region" description="Helical" evidence="1">
    <location>
        <begin position="33"/>
        <end position="52"/>
    </location>
</feature>
<dbReference type="RefSeq" id="WP_345433839.1">
    <property type="nucleotide sequence ID" value="NZ_BAABHK010000008.1"/>
</dbReference>